<dbReference type="Proteomes" id="UP000253506">
    <property type="component" value="Unassembled WGS sequence"/>
</dbReference>
<name>A0A368ZIG3_9GAMM</name>
<dbReference type="EMBL" id="QPJQ01000064">
    <property type="protein sequence ID" value="RCW91035.1"/>
    <property type="molecule type" value="Genomic_DNA"/>
</dbReference>
<accession>A0A368ZIG3</accession>
<keyword evidence="2" id="KW-0067">ATP-binding</keyword>
<dbReference type="GO" id="GO:0005524">
    <property type="term" value="F:ATP binding"/>
    <property type="evidence" value="ECO:0007669"/>
    <property type="project" value="UniProtKB-KW"/>
</dbReference>
<evidence type="ECO:0000256" key="1">
    <source>
        <dbReference type="PIRSR" id="PIRSR640198-1"/>
    </source>
</evidence>
<feature type="domain" description="Fido" evidence="3">
    <location>
        <begin position="1"/>
        <end position="89"/>
    </location>
</feature>
<dbReference type="PANTHER" id="PTHR13504">
    <property type="entry name" value="FIDO DOMAIN-CONTAINING PROTEIN DDB_G0283145"/>
    <property type="match status" value="1"/>
</dbReference>
<dbReference type="Gene3D" id="1.10.10.10">
    <property type="entry name" value="Winged helix-like DNA-binding domain superfamily/Winged helix DNA-binding domain"/>
    <property type="match status" value="1"/>
</dbReference>
<feature type="active site" evidence="1">
    <location>
        <position position="26"/>
    </location>
</feature>
<dbReference type="InterPro" id="IPR040198">
    <property type="entry name" value="Fido_containing"/>
</dbReference>
<evidence type="ECO:0000256" key="2">
    <source>
        <dbReference type="PIRSR" id="PIRSR640198-2"/>
    </source>
</evidence>
<feature type="binding site" evidence="2">
    <location>
        <begin position="67"/>
        <end position="68"/>
    </location>
    <ligand>
        <name>ATP</name>
        <dbReference type="ChEBI" id="CHEBI:30616"/>
    </ligand>
</feature>
<dbReference type="InterPro" id="IPR036390">
    <property type="entry name" value="WH_DNA-bd_sf"/>
</dbReference>
<dbReference type="OrthoDB" id="9807853at2"/>
<dbReference type="InterPro" id="IPR003812">
    <property type="entry name" value="Fido"/>
</dbReference>
<evidence type="ECO:0000259" key="3">
    <source>
        <dbReference type="PROSITE" id="PS51459"/>
    </source>
</evidence>
<keyword evidence="4" id="KW-0238">DNA-binding</keyword>
<comment type="caution">
    <text evidence="4">The sequence shown here is derived from an EMBL/GenBank/DDBJ whole genome shotgun (WGS) entry which is preliminary data.</text>
</comment>
<dbReference type="Gene3D" id="1.10.3290.10">
    <property type="entry name" value="Fido-like domain"/>
    <property type="match status" value="1"/>
</dbReference>
<proteinExistence type="predicted"/>
<reference evidence="4 5" key="1">
    <citation type="submission" date="2018-07" db="EMBL/GenBank/DDBJ databases">
        <title>Genomic Encyclopedia of Type Strains, Phase III (KMG-III): the genomes of soil and plant-associated and newly described type strains.</title>
        <authorList>
            <person name="Whitman W."/>
        </authorList>
    </citation>
    <scope>NUCLEOTIDE SEQUENCE [LARGE SCALE GENOMIC DNA]</scope>
    <source>
        <strain evidence="4 5">CECT 7731</strain>
    </source>
</reference>
<feature type="binding site" evidence="2">
    <location>
        <begin position="30"/>
        <end position="37"/>
    </location>
    <ligand>
        <name>ATP</name>
        <dbReference type="ChEBI" id="CHEBI:30616"/>
    </ligand>
</feature>
<dbReference type="SUPFAM" id="SSF46785">
    <property type="entry name" value="Winged helix' DNA-binding domain"/>
    <property type="match status" value="1"/>
</dbReference>
<gene>
    <name evidence="4" type="ORF">DFP77_1642</name>
</gene>
<dbReference type="PANTHER" id="PTHR13504:SF38">
    <property type="entry name" value="FIDO DOMAIN-CONTAINING PROTEIN"/>
    <property type="match status" value="1"/>
</dbReference>
<dbReference type="InterPro" id="IPR036388">
    <property type="entry name" value="WH-like_DNA-bd_sf"/>
</dbReference>
<evidence type="ECO:0000313" key="5">
    <source>
        <dbReference type="Proteomes" id="UP000253506"/>
    </source>
</evidence>
<protein>
    <submittedName>
        <fullName evidence="4">Winged helix-turn-helix DNA-binding protein</fullName>
    </submittedName>
</protein>
<keyword evidence="2" id="KW-0547">Nucleotide-binding</keyword>
<dbReference type="GO" id="GO:0003677">
    <property type="term" value="F:DNA binding"/>
    <property type="evidence" value="ECO:0007669"/>
    <property type="project" value="UniProtKB-KW"/>
</dbReference>
<dbReference type="SUPFAM" id="SSF140931">
    <property type="entry name" value="Fic-like"/>
    <property type="match status" value="1"/>
</dbReference>
<evidence type="ECO:0000313" key="4">
    <source>
        <dbReference type="EMBL" id="RCW91035.1"/>
    </source>
</evidence>
<sequence length="176" mass="20336">MLWLKNSNANPLIASAAFHYEFEFIHPFSDGNGRIGRFWQTLVLKRWHPLLAFLPVETVIKARQEEYYQSLREADSRFDCSVFIEFLLSAINESLTEAIQTEEKTRVEVKDKTRVKTTDQILDVLKESPHLALIDVANRIGRSVSTVERAVSKLKQEGRLEYQGSKKNGVWLVREV</sequence>
<dbReference type="InterPro" id="IPR036597">
    <property type="entry name" value="Fido-like_dom_sf"/>
</dbReference>
<dbReference type="Pfam" id="PF02661">
    <property type="entry name" value="Fic"/>
    <property type="match status" value="1"/>
</dbReference>
<dbReference type="Pfam" id="PF13412">
    <property type="entry name" value="HTH_24"/>
    <property type="match status" value="1"/>
</dbReference>
<organism evidence="4 5">
    <name type="scientific">Marinomonas foliarum</name>
    <dbReference type="NCBI Taxonomy" id="491950"/>
    <lineage>
        <taxon>Bacteria</taxon>
        <taxon>Pseudomonadati</taxon>
        <taxon>Pseudomonadota</taxon>
        <taxon>Gammaproteobacteria</taxon>
        <taxon>Oceanospirillales</taxon>
        <taxon>Oceanospirillaceae</taxon>
        <taxon>Marinomonas</taxon>
    </lineage>
</organism>
<dbReference type="RefSeq" id="WP_114413774.1">
    <property type="nucleotide sequence ID" value="NZ_QPJQ01000064.1"/>
</dbReference>
<dbReference type="AlphaFoldDB" id="A0A368ZIG3"/>
<dbReference type="PROSITE" id="PS51459">
    <property type="entry name" value="FIDO"/>
    <property type="match status" value="1"/>
</dbReference>